<protein>
    <submittedName>
        <fullName evidence="2">Uncharacterized protein</fullName>
    </submittedName>
</protein>
<dbReference type="Proteomes" id="UP000327157">
    <property type="component" value="Chromosome 16"/>
</dbReference>
<evidence type="ECO:0000313" key="2">
    <source>
        <dbReference type="EMBL" id="KAB2625761.1"/>
    </source>
</evidence>
<dbReference type="AlphaFoldDB" id="A0A5N5HHU4"/>
<feature type="compositionally biased region" description="Acidic residues" evidence="1">
    <location>
        <begin position="9"/>
        <end position="23"/>
    </location>
</feature>
<keyword evidence="3" id="KW-1185">Reference proteome</keyword>
<evidence type="ECO:0000313" key="3">
    <source>
        <dbReference type="Proteomes" id="UP000327157"/>
    </source>
</evidence>
<gene>
    <name evidence="2" type="ORF">D8674_017421</name>
</gene>
<reference evidence="2 3" key="1">
    <citation type="submission" date="2019-09" db="EMBL/GenBank/DDBJ databases">
        <authorList>
            <person name="Ou C."/>
        </authorList>
    </citation>
    <scope>NUCLEOTIDE SEQUENCE [LARGE SCALE GENOMIC DNA]</scope>
    <source>
        <strain evidence="2">S2</strain>
        <tissue evidence="2">Leaf</tissue>
    </source>
</reference>
<name>A0A5N5HHU4_9ROSA</name>
<sequence>MGNAKQIEDSIEYLPEDDDDDFVDPPPTSKKRKMEKKVAKKRLRSKKAKPSNKLVFHPEGETVVGPEQVANEDEAVVVPKLLKVVADDEMIDVQ</sequence>
<organism evidence="2 3">
    <name type="scientific">Pyrus ussuriensis x Pyrus communis</name>
    <dbReference type="NCBI Taxonomy" id="2448454"/>
    <lineage>
        <taxon>Eukaryota</taxon>
        <taxon>Viridiplantae</taxon>
        <taxon>Streptophyta</taxon>
        <taxon>Embryophyta</taxon>
        <taxon>Tracheophyta</taxon>
        <taxon>Spermatophyta</taxon>
        <taxon>Magnoliopsida</taxon>
        <taxon>eudicotyledons</taxon>
        <taxon>Gunneridae</taxon>
        <taxon>Pentapetalae</taxon>
        <taxon>rosids</taxon>
        <taxon>fabids</taxon>
        <taxon>Rosales</taxon>
        <taxon>Rosaceae</taxon>
        <taxon>Amygdaloideae</taxon>
        <taxon>Maleae</taxon>
        <taxon>Pyrus</taxon>
    </lineage>
</organism>
<feature type="compositionally biased region" description="Basic residues" evidence="1">
    <location>
        <begin position="29"/>
        <end position="50"/>
    </location>
</feature>
<feature type="region of interest" description="Disordered" evidence="1">
    <location>
        <begin position="1"/>
        <end position="52"/>
    </location>
</feature>
<proteinExistence type="predicted"/>
<evidence type="ECO:0000256" key="1">
    <source>
        <dbReference type="SAM" id="MobiDB-lite"/>
    </source>
</evidence>
<accession>A0A5N5HHU4</accession>
<reference evidence="3" key="2">
    <citation type="submission" date="2019-10" db="EMBL/GenBank/DDBJ databases">
        <title>A de novo genome assembly of a pear dwarfing rootstock.</title>
        <authorList>
            <person name="Wang F."/>
            <person name="Wang J."/>
            <person name="Li S."/>
            <person name="Zhang Y."/>
            <person name="Fang M."/>
            <person name="Ma L."/>
            <person name="Zhao Y."/>
            <person name="Jiang S."/>
        </authorList>
    </citation>
    <scope>NUCLEOTIDE SEQUENCE [LARGE SCALE GENOMIC DNA]</scope>
</reference>
<reference evidence="2 3" key="3">
    <citation type="submission" date="2019-11" db="EMBL/GenBank/DDBJ databases">
        <title>A de novo genome assembly of a pear dwarfing rootstock.</title>
        <authorList>
            <person name="Wang F."/>
            <person name="Wang J."/>
            <person name="Li S."/>
            <person name="Zhang Y."/>
            <person name="Fang M."/>
            <person name="Ma L."/>
            <person name="Zhao Y."/>
            <person name="Jiang S."/>
        </authorList>
    </citation>
    <scope>NUCLEOTIDE SEQUENCE [LARGE SCALE GENOMIC DNA]</scope>
    <source>
        <strain evidence="2">S2</strain>
        <tissue evidence="2">Leaf</tissue>
    </source>
</reference>
<comment type="caution">
    <text evidence="2">The sequence shown here is derived from an EMBL/GenBank/DDBJ whole genome shotgun (WGS) entry which is preliminary data.</text>
</comment>
<dbReference type="EMBL" id="SMOL01000160">
    <property type="protein sequence ID" value="KAB2625761.1"/>
    <property type="molecule type" value="Genomic_DNA"/>
</dbReference>